<accession>A0ABY9QCL3</accession>
<dbReference type="RefSeq" id="WP_008880968.1">
    <property type="nucleotide sequence ID" value="NZ_CP017690.1"/>
</dbReference>
<reference evidence="1 2" key="1">
    <citation type="submission" date="2023-08" db="EMBL/GenBank/DDBJ databases">
        <title>Complete genome sequence of Geobacillus thermodenitrificans K1041, a genetically tractable strain representative of the genus Geobacillus.</title>
        <authorList>
            <person name="Kani S."/>
            <person name="Suzuki H."/>
        </authorList>
    </citation>
    <scope>NUCLEOTIDE SEQUENCE [LARGE SCALE GENOMIC DNA]</scope>
    <source>
        <strain evidence="1 2">K1041</strain>
    </source>
</reference>
<protein>
    <submittedName>
        <fullName evidence="1">Uncharacterized protein</fullName>
    </submittedName>
</protein>
<proteinExistence type="predicted"/>
<dbReference type="Proteomes" id="UP001297580">
    <property type="component" value="Chromosome"/>
</dbReference>
<sequence length="167" mass="19207">MALTHQKTQGAWVYAVHRFLHRVVEAYCETTPSLRSPFQLLKLIEMHRPLLSLSLFPSPLHYGLVLAKVTDHLLQFFGSADETECKPLLLVDGGNEGEAEDWNGTNLCIVYRDRVRVLLWCEEEGEIRNYKERLPSLCREAVGFCPHELECCFLWTGGRRIEWMSAG</sequence>
<dbReference type="EMBL" id="CP133461">
    <property type="protein sequence ID" value="WMV75732.1"/>
    <property type="molecule type" value="Genomic_DNA"/>
</dbReference>
<name>A0ABY9QCL3_GEOTD</name>
<evidence type="ECO:0000313" key="2">
    <source>
        <dbReference type="Proteomes" id="UP001297580"/>
    </source>
</evidence>
<organism evidence="1 2">
    <name type="scientific">Geobacillus thermodenitrificans</name>
    <dbReference type="NCBI Taxonomy" id="33940"/>
    <lineage>
        <taxon>Bacteria</taxon>
        <taxon>Bacillati</taxon>
        <taxon>Bacillota</taxon>
        <taxon>Bacilli</taxon>
        <taxon>Bacillales</taxon>
        <taxon>Anoxybacillaceae</taxon>
        <taxon>Geobacillus</taxon>
    </lineage>
</organism>
<gene>
    <name evidence="1" type="ORF">HSX42_15995</name>
</gene>
<keyword evidence="2" id="KW-1185">Reference proteome</keyword>
<evidence type="ECO:0000313" key="1">
    <source>
        <dbReference type="EMBL" id="WMV75732.1"/>
    </source>
</evidence>